<evidence type="ECO:0000313" key="3">
    <source>
        <dbReference type="EMBL" id="CAH1103845.1"/>
    </source>
</evidence>
<feature type="region of interest" description="Disordered" evidence="2">
    <location>
        <begin position="198"/>
        <end position="264"/>
    </location>
</feature>
<dbReference type="EMBL" id="OV651827">
    <property type="protein sequence ID" value="CAH1103845.1"/>
    <property type="molecule type" value="Genomic_DNA"/>
</dbReference>
<dbReference type="AlphaFoldDB" id="A0A9P0CQ52"/>
<dbReference type="Proteomes" id="UP001153636">
    <property type="component" value="Chromosome 15"/>
</dbReference>
<evidence type="ECO:0000256" key="1">
    <source>
        <dbReference type="SAM" id="Coils"/>
    </source>
</evidence>
<name>A0A9P0CQ52_9CUCU</name>
<gene>
    <name evidence="3" type="ORF">PSYICH_LOCUS4817</name>
</gene>
<accession>A0A9P0CQ52</accession>
<feature type="coiled-coil region" evidence="1">
    <location>
        <begin position="39"/>
        <end position="80"/>
    </location>
</feature>
<protein>
    <submittedName>
        <fullName evidence="3">Uncharacterized protein</fullName>
    </submittedName>
</protein>
<evidence type="ECO:0000313" key="4">
    <source>
        <dbReference type="Proteomes" id="UP001153636"/>
    </source>
</evidence>
<sequence>MGENSEGKTIDDLYTLLNHMNNNIGTKIDNVAFELKTFKKETTKKVEILKEKIENLENANEKLTSRIERLEQNKKRENLIFCGIFENDPETFKDLLNIVENLLKSNLKIEVTNFDITNIFRIGKKVLKNTGIYVSEDLIEKDLNERRILVQHLKQAKLEKKEAKLIGKKLIVNGKVYTYQDLENPEENLYLSPQTIRKAASEPPTPSLPVSEDSVETNFAEKPNLSQANPKEKEQKNNVNPQVAKKVNQNSTKEKIKQKQKNNK</sequence>
<keyword evidence="1" id="KW-0175">Coiled coil</keyword>
<evidence type="ECO:0000256" key="2">
    <source>
        <dbReference type="SAM" id="MobiDB-lite"/>
    </source>
</evidence>
<organism evidence="3 4">
    <name type="scientific">Psylliodes chrysocephalus</name>
    <dbReference type="NCBI Taxonomy" id="3402493"/>
    <lineage>
        <taxon>Eukaryota</taxon>
        <taxon>Metazoa</taxon>
        <taxon>Ecdysozoa</taxon>
        <taxon>Arthropoda</taxon>
        <taxon>Hexapoda</taxon>
        <taxon>Insecta</taxon>
        <taxon>Pterygota</taxon>
        <taxon>Neoptera</taxon>
        <taxon>Endopterygota</taxon>
        <taxon>Coleoptera</taxon>
        <taxon>Polyphaga</taxon>
        <taxon>Cucujiformia</taxon>
        <taxon>Chrysomeloidea</taxon>
        <taxon>Chrysomelidae</taxon>
        <taxon>Galerucinae</taxon>
        <taxon>Alticini</taxon>
        <taxon>Psylliodes</taxon>
    </lineage>
</organism>
<dbReference type="OrthoDB" id="6749043at2759"/>
<proteinExistence type="predicted"/>
<feature type="compositionally biased region" description="Polar residues" evidence="2">
    <location>
        <begin position="237"/>
        <end position="251"/>
    </location>
</feature>
<reference evidence="3" key="1">
    <citation type="submission" date="2022-01" db="EMBL/GenBank/DDBJ databases">
        <authorList>
            <person name="King R."/>
        </authorList>
    </citation>
    <scope>NUCLEOTIDE SEQUENCE</scope>
</reference>
<keyword evidence="4" id="KW-1185">Reference proteome</keyword>